<dbReference type="PANTHER" id="PTHR11008">
    <property type="entry name" value="PROTEIN TAKEOUT-LIKE PROTEIN"/>
    <property type="match status" value="1"/>
</dbReference>
<dbReference type="SUPFAM" id="SSF55394">
    <property type="entry name" value="Bactericidal permeability-increasing protein, BPI"/>
    <property type="match status" value="1"/>
</dbReference>
<dbReference type="AlphaFoldDB" id="A0A922HYM5"/>
<dbReference type="Pfam" id="PF16984">
    <property type="entry name" value="Grp7_allergen"/>
    <property type="match status" value="1"/>
</dbReference>
<comment type="caution">
    <text evidence="3">The sequence shown here is derived from an EMBL/GenBank/DDBJ whole genome shotgun (WGS) entry which is preliminary data.</text>
</comment>
<feature type="compositionally biased region" description="Acidic residues" evidence="1">
    <location>
        <begin position="61"/>
        <end position="70"/>
    </location>
</feature>
<keyword evidence="4" id="KW-1185">Reference proteome</keyword>
<reference evidence="3" key="2">
    <citation type="journal article" date="2022" name="Res Sq">
        <title>Comparative Genomics Reveals Insights into the Divergent Evolution of Astigmatic Mites and Household Pest Adaptations.</title>
        <authorList>
            <person name="Xiong Q."/>
            <person name="Wan A.T.-Y."/>
            <person name="Liu X.-Y."/>
            <person name="Fung C.S.-H."/>
            <person name="Xiao X."/>
            <person name="Malainual N."/>
            <person name="Hou J."/>
            <person name="Wang L."/>
            <person name="Wang M."/>
            <person name="Yang K."/>
            <person name="Cui Y."/>
            <person name="Leung E."/>
            <person name="Nong W."/>
            <person name="Shin S.-K."/>
            <person name="Au S."/>
            <person name="Jeong K.Y."/>
            <person name="Chew F.T."/>
            <person name="Hui J."/>
            <person name="Leung T.F."/>
            <person name="Tungtrongchitr A."/>
            <person name="Zhong N."/>
            <person name="Liu Z."/>
            <person name="Tsui S."/>
        </authorList>
    </citation>
    <scope>NUCLEOTIDE SEQUENCE</scope>
    <source>
        <strain evidence="3">Derf</strain>
        <tissue evidence="3">Whole organism</tissue>
    </source>
</reference>
<feature type="region of interest" description="Disordered" evidence="1">
    <location>
        <begin position="54"/>
        <end position="151"/>
    </location>
</feature>
<keyword evidence="2" id="KW-0812">Transmembrane</keyword>
<evidence type="ECO:0000256" key="1">
    <source>
        <dbReference type="SAM" id="MobiDB-lite"/>
    </source>
</evidence>
<sequence length="587" mass="65857">MNFSTYNKSRPSSLAIITIIVIFVACCKLSLQIGIQDDENTTNITTILPTSINNHPLAESLNDDDDDDDDNRANSSANDNDDNNNNNDDDDDGDENSQADDEISAELTSESDLQRSTISTTVATTMLMKRETATTTTTTTTTTTPDPFEDFESGELISDGDLKKLSKIIKINDENLPKLKKISTKLNKLVEKVDENHGHIRPELLIDEFLPDPVSVRDIPVSKEDGWLSSYTGQFSNVMMYGIRNVEIKSIRINVGKLYANIVLTISHVFLTGNYTLDGSVSFVSINGDGTFRFNITDMEIEAYGNLERTPDGLLRIDTIDLNMKADEVNLDLENFEVLGSEVIAQTIINALSDIIFDQVKYTVTDKISTKIQLLINKRLEKIEIGKLIKYESEILFDDILAMVAKLIGNFFEPIPLPSFQRQIQTKILQLIPMNISIQIEHGKLYGLTTFRRMGDIYVIYEDESAIIEAEVGFLNLTGKYDWIIDVLGHNGPSGSSSLAINNVTAFLRMRQQLKRGSVPRLEEFMVKNISYVWIEMTGLGIWNNLLELIINSISNIFRLQIANLITSTVSKVLQQALDRSQFSFIP</sequence>
<evidence type="ECO:0000313" key="3">
    <source>
        <dbReference type="EMBL" id="KAH9512066.1"/>
    </source>
</evidence>
<keyword evidence="2" id="KW-0472">Membrane</keyword>
<dbReference type="InterPro" id="IPR010562">
    <property type="entry name" value="Haemolymph_juvenile_hormone-bd"/>
</dbReference>
<dbReference type="Gene3D" id="3.15.10.30">
    <property type="entry name" value="Haemolymph juvenile hormone binding protein"/>
    <property type="match status" value="1"/>
</dbReference>
<dbReference type="InterPro" id="IPR020234">
    <property type="entry name" value="Mite_allergen_group-7"/>
</dbReference>
<dbReference type="Gene3D" id="3.15.10.50">
    <property type="match status" value="1"/>
</dbReference>
<feature type="compositionally biased region" description="Low complexity" evidence="1">
    <location>
        <begin position="133"/>
        <end position="144"/>
    </location>
</feature>
<dbReference type="GO" id="GO:0008289">
    <property type="term" value="F:lipid binding"/>
    <property type="evidence" value="ECO:0007669"/>
    <property type="project" value="InterPro"/>
</dbReference>
<dbReference type="Pfam" id="PF06585">
    <property type="entry name" value="JHBP"/>
    <property type="match status" value="1"/>
</dbReference>
<protein>
    <submittedName>
        <fullName evidence="3">Uncharacterized protein</fullName>
    </submittedName>
</protein>
<dbReference type="InterPro" id="IPR017943">
    <property type="entry name" value="Bactericidal_perm-incr_a/b_dom"/>
</dbReference>
<dbReference type="InterPro" id="IPR038602">
    <property type="entry name" value="Mite_allergen_7_sf"/>
</dbReference>
<feature type="compositionally biased region" description="Polar residues" evidence="1">
    <location>
        <begin position="106"/>
        <end position="124"/>
    </location>
</feature>
<dbReference type="Proteomes" id="UP000790347">
    <property type="component" value="Unassembled WGS sequence"/>
</dbReference>
<feature type="compositionally biased region" description="Acidic residues" evidence="1">
    <location>
        <begin position="79"/>
        <end position="104"/>
    </location>
</feature>
<evidence type="ECO:0000256" key="2">
    <source>
        <dbReference type="SAM" id="Phobius"/>
    </source>
</evidence>
<evidence type="ECO:0000313" key="4">
    <source>
        <dbReference type="Proteomes" id="UP000790347"/>
    </source>
</evidence>
<name>A0A922HYM5_DERFA</name>
<reference evidence="3" key="1">
    <citation type="submission" date="2013-05" db="EMBL/GenBank/DDBJ databases">
        <authorList>
            <person name="Yim A.K.Y."/>
            <person name="Chan T.F."/>
            <person name="Ji K.M."/>
            <person name="Liu X.Y."/>
            <person name="Zhou J.W."/>
            <person name="Li R.Q."/>
            <person name="Yang K.Y."/>
            <person name="Li J."/>
            <person name="Li M."/>
            <person name="Law P.T.W."/>
            <person name="Wu Y.L."/>
            <person name="Cai Z.L."/>
            <person name="Qin H."/>
            <person name="Bao Y."/>
            <person name="Leung R.K.K."/>
            <person name="Ng P.K.S."/>
            <person name="Zou J."/>
            <person name="Zhong X.J."/>
            <person name="Ran P.X."/>
            <person name="Zhong N.S."/>
            <person name="Liu Z.G."/>
            <person name="Tsui S.K.W."/>
        </authorList>
    </citation>
    <scope>NUCLEOTIDE SEQUENCE</scope>
    <source>
        <strain evidence="3">Derf</strain>
        <tissue evidence="3">Whole organism</tissue>
    </source>
</reference>
<gene>
    <name evidence="3" type="ORF">DERF_010475</name>
</gene>
<keyword evidence="2" id="KW-1133">Transmembrane helix</keyword>
<dbReference type="SMART" id="SM00700">
    <property type="entry name" value="JHBP"/>
    <property type="match status" value="1"/>
</dbReference>
<organism evidence="3 4">
    <name type="scientific">Dermatophagoides farinae</name>
    <name type="common">American house dust mite</name>
    <dbReference type="NCBI Taxonomy" id="6954"/>
    <lineage>
        <taxon>Eukaryota</taxon>
        <taxon>Metazoa</taxon>
        <taxon>Ecdysozoa</taxon>
        <taxon>Arthropoda</taxon>
        <taxon>Chelicerata</taxon>
        <taxon>Arachnida</taxon>
        <taxon>Acari</taxon>
        <taxon>Acariformes</taxon>
        <taxon>Sarcoptiformes</taxon>
        <taxon>Astigmata</taxon>
        <taxon>Psoroptidia</taxon>
        <taxon>Analgoidea</taxon>
        <taxon>Pyroglyphidae</taxon>
        <taxon>Dermatophagoidinae</taxon>
        <taxon>Dermatophagoides</taxon>
    </lineage>
</organism>
<accession>A0A922HYM5</accession>
<proteinExistence type="predicted"/>
<dbReference type="EMBL" id="ASGP02000004">
    <property type="protein sequence ID" value="KAH9512066.1"/>
    <property type="molecule type" value="Genomic_DNA"/>
</dbReference>
<dbReference type="PANTHER" id="PTHR11008:SF9">
    <property type="entry name" value="PROTEIN TAKEOUT-LIKE PROTEIN"/>
    <property type="match status" value="1"/>
</dbReference>
<dbReference type="InterPro" id="IPR038606">
    <property type="entry name" value="To_sf"/>
</dbReference>
<feature type="transmembrane region" description="Helical" evidence="2">
    <location>
        <begin position="12"/>
        <end position="31"/>
    </location>
</feature>